<dbReference type="GO" id="GO:0005813">
    <property type="term" value="C:centrosome"/>
    <property type="evidence" value="ECO:0007669"/>
    <property type="project" value="TreeGrafter"/>
</dbReference>
<gene>
    <name evidence="12" type="primary">cep44</name>
</gene>
<dbReference type="GO" id="GO:0005814">
    <property type="term" value="C:centriole"/>
    <property type="evidence" value="ECO:0007669"/>
    <property type="project" value="UniProtKB-SubCell"/>
</dbReference>
<dbReference type="OrthoDB" id="259598at2759"/>
<evidence type="ECO:0000256" key="1">
    <source>
        <dbReference type="ARBA" id="ARBA00004114"/>
    </source>
</evidence>
<dbReference type="InterPro" id="IPR033603">
    <property type="entry name" value="CEP44"/>
</dbReference>
<dbReference type="GeneID" id="115824202"/>
<protein>
    <recommendedName>
        <fullName evidence="4">Centrosomal protein of 44 kDa</fullName>
    </recommendedName>
</protein>
<dbReference type="FunCoup" id="A0A6J2WKK0">
    <property type="interactions" value="780"/>
</dbReference>
<evidence type="ECO:0000256" key="2">
    <source>
        <dbReference type="ARBA" id="ARBA00004214"/>
    </source>
</evidence>
<evidence type="ECO:0000256" key="9">
    <source>
        <dbReference type="SAM" id="MobiDB-lite"/>
    </source>
</evidence>
<dbReference type="PANTHER" id="PTHR31477">
    <property type="entry name" value="CENTROSOMAL PROTEIN OF 44 KDA"/>
    <property type="match status" value="1"/>
</dbReference>
<dbReference type="GO" id="GO:0010457">
    <property type="term" value="P:centriole-centriole cohesion"/>
    <property type="evidence" value="ECO:0007669"/>
    <property type="project" value="TreeGrafter"/>
</dbReference>
<accession>A0A6J2WKK0</accession>
<comment type="function">
    <text evidence="8">Centriole-enriched microtubule-binding protein involved in centriole biogenesis. In collaboration with CEP295 and POC1B, is required for the centriole-to-centrosome conversion by ensuring the formation of bona fide centriole wall. Functions as a linker component that maintains centrosome cohesion. Associates with CROCC and regulates its stability and localization to the centrosome.</text>
</comment>
<keyword evidence="7" id="KW-0206">Cytoskeleton</keyword>
<comment type="subcellular location">
    <subcellularLocation>
        <location evidence="1">Cytoplasm</location>
        <location evidence="1">Cytoskeleton</location>
        <location evidence="1">Microtubule organizing center</location>
        <location evidence="1">Centrosome</location>
        <location evidence="1">Centriole</location>
    </subcellularLocation>
    <subcellularLocation>
        <location evidence="3">Cytoplasm</location>
        <location evidence="3">Cytoskeleton</location>
        <location evidence="3">Spindle pole</location>
    </subcellularLocation>
    <subcellularLocation>
        <location evidence="2">Midbody</location>
    </subcellularLocation>
</comment>
<reference evidence="11" key="1">
    <citation type="submission" date="2024-06" db="UniProtKB">
        <authorList>
            <consortium name="RefSeq"/>
        </authorList>
    </citation>
    <scope>NUCLEOTIDE SEQUENCE [LARGE SCALE GENOMIC DNA]</scope>
</reference>
<feature type="region of interest" description="Disordered" evidence="9">
    <location>
        <begin position="176"/>
        <end position="217"/>
    </location>
</feature>
<dbReference type="GO" id="GO:0030496">
    <property type="term" value="C:midbody"/>
    <property type="evidence" value="ECO:0007669"/>
    <property type="project" value="UniProtKB-SubCell"/>
</dbReference>
<evidence type="ECO:0000256" key="4">
    <source>
        <dbReference type="ARBA" id="ARBA00014053"/>
    </source>
</evidence>
<keyword evidence="5" id="KW-0963">Cytoplasm</keyword>
<feature type="domain" description="Centrosomal CEP44" evidence="10">
    <location>
        <begin position="5"/>
        <end position="128"/>
    </location>
</feature>
<dbReference type="Proteomes" id="UP000504632">
    <property type="component" value="Chromosome 11"/>
</dbReference>
<dbReference type="RefSeq" id="XP_030644167.1">
    <property type="nucleotide sequence ID" value="XM_030788307.1"/>
</dbReference>
<dbReference type="GO" id="GO:0007099">
    <property type="term" value="P:centriole replication"/>
    <property type="evidence" value="ECO:0007669"/>
    <property type="project" value="TreeGrafter"/>
</dbReference>
<dbReference type="PANTHER" id="PTHR31477:SF1">
    <property type="entry name" value="CENTROSOMAL PROTEIN OF 44 KDA"/>
    <property type="match status" value="1"/>
</dbReference>
<keyword evidence="6" id="KW-0175">Coiled coil</keyword>
<evidence type="ECO:0000256" key="7">
    <source>
        <dbReference type="ARBA" id="ARBA00023212"/>
    </source>
</evidence>
<sequence length="374" mass="42693">MATGDLKGCLKRLATSLRLLKYPREVDYQGLARGDPSSCLPIISFAFTSFSSSVAEYLLDFRVELTGKNDLSFIESVYKVLRDLFSYKPMLTKQQFLQFGFAERKVNILCDIINFVISKHKELTKDNKSVSHPKRRPIKEKFHCTSYTEDLIADTHTEWFSGLPTQQTKPLVERHLGSSTPAQFSLSSEEPRPQEEEEDETPDEDAEEDSTRATHPMECVAESKVRALEDQLEECRRRLGRVDMLERRLEQLERDMVGKIVIDQGQWENLESRVLLLETRLALNSAQKDTVVITRAENVNLERKTSPEETGTRDDMTEVLSRYSPVLVQSAPEPENQPVSPPAAPEENIKDRLERIANMMKDTSSLLRSVEPAI</sequence>
<keyword evidence="11" id="KW-1185">Reference proteome</keyword>
<dbReference type="InterPro" id="IPR029157">
    <property type="entry name" value="CEP44_CC"/>
</dbReference>
<dbReference type="GO" id="GO:0000922">
    <property type="term" value="C:spindle pole"/>
    <property type="evidence" value="ECO:0007669"/>
    <property type="project" value="UniProtKB-SubCell"/>
</dbReference>
<dbReference type="InParanoid" id="A0A6J2WKK0"/>
<dbReference type="AlphaFoldDB" id="A0A6J2WKK0"/>
<reference evidence="12" key="2">
    <citation type="submission" date="2025-08" db="UniProtKB">
        <authorList>
            <consortium name="RefSeq"/>
        </authorList>
    </citation>
    <scope>IDENTIFICATION</scope>
</reference>
<evidence type="ECO:0000259" key="10">
    <source>
        <dbReference type="Pfam" id="PF15007"/>
    </source>
</evidence>
<name>A0A6J2WKK0_CHACN</name>
<dbReference type="Pfam" id="PF15007">
    <property type="entry name" value="CEP44"/>
    <property type="match status" value="1"/>
</dbReference>
<evidence type="ECO:0000256" key="3">
    <source>
        <dbReference type="ARBA" id="ARBA00004647"/>
    </source>
</evidence>
<evidence type="ECO:0000256" key="5">
    <source>
        <dbReference type="ARBA" id="ARBA00022490"/>
    </source>
</evidence>
<evidence type="ECO:0000256" key="8">
    <source>
        <dbReference type="ARBA" id="ARBA00046235"/>
    </source>
</evidence>
<proteinExistence type="predicted"/>
<feature type="compositionally biased region" description="Acidic residues" evidence="9">
    <location>
        <begin position="195"/>
        <end position="208"/>
    </location>
</feature>
<feature type="region of interest" description="Disordered" evidence="9">
    <location>
        <begin position="328"/>
        <end position="347"/>
    </location>
</feature>
<evidence type="ECO:0000256" key="6">
    <source>
        <dbReference type="ARBA" id="ARBA00023054"/>
    </source>
</evidence>
<evidence type="ECO:0000313" key="11">
    <source>
        <dbReference type="Proteomes" id="UP000504632"/>
    </source>
</evidence>
<evidence type="ECO:0000313" key="12">
    <source>
        <dbReference type="RefSeq" id="XP_030644167.1"/>
    </source>
</evidence>
<feature type="compositionally biased region" description="Polar residues" evidence="9">
    <location>
        <begin position="177"/>
        <end position="188"/>
    </location>
</feature>
<organism evidence="11 12">
    <name type="scientific">Chanos chanos</name>
    <name type="common">Milkfish</name>
    <name type="synonym">Mugil chanos</name>
    <dbReference type="NCBI Taxonomy" id="29144"/>
    <lineage>
        <taxon>Eukaryota</taxon>
        <taxon>Metazoa</taxon>
        <taxon>Chordata</taxon>
        <taxon>Craniata</taxon>
        <taxon>Vertebrata</taxon>
        <taxon>Euteleostomi</taxon>
        <taxon>Actinopterygii</taxon>
        <taxon>Neopterygii</taxon>
        <taxon>Teleostei</taxon>
        <taxon>Ostariophysi</taxon>
        <taxon>Gonorynchiformes</taxon>
        <taxon>Chanidae</taxon>
        <taxon>Chanos</taxon>
    </lineage>
</organism>
<dbReference type="CTD" id="80817"/>